<dbReference type="Proteomes" id="UP001457282">
    <property type="component" value="Unassembled WGS sequence"/>
</dbReference>
<dbReference type="InterPro" id="IPR036397">
    <property type="entry name" value="RNaseH_sf"/>
</dbReference>
<proteinExistence type="predicted"/>
<dbReference type="InterPro" id="IPR026960">
    <property type="entry name" value="RVT-Znf"/>
</dbReference>
<reference evidence="3 4" key="1">
    <citation type="journal article" date="2023" name="G3 (Bethesda)">
        <title>A chromosome-length genome assembly and annotation of blackberry (Rubus argutus, cv. 'Hillquist').</title>
        <authorList>
            <person name="Bruna T."/>
            <person name="Aryal R."/>
            <person name="Dudchenko O."/>
            <person name="Sargent D.J."/>
            <person name="Mead D."/>
            <person name="Buti M."/>
            <person name="Cavallini A."/>
            <person name="Hytonen T."/>
            <person name="Andres J."/>
            <person name="Pham M."/>
            <person name="Weisz D."/>
            <person name="Mascagni F."/>
            <person name="Usai G."/>
            <person name="Natali L."/>
            <person name="Bassil N."/>
            <person name="Fernandez G.E."/>
            <person name="Lomsadze A."/>
            <person name="Armour M."/>
            <person name="Olukolu B."/>
            <person name="Poorten T."/>
            <person name="Britton C."/>
            <person name="Davik J."/>
            <person name="Ashrafi H."/>
            <person name="Aiden E.L."/>
            <person name="Borodovsky M."/>
            <person name="Worthington M."/>
        </authorList>
    </citation>
    <scope>NUCLEOTIDE SEQUENCE [LARGE SCALE GENOMIC DNA]</scope>
    <source>
        <strain evidence="3">PI 553951</strain>
    </source>
</reference>
<feature type="domain" description="RNase H type-1" evidence="1">
    <location>
        <begin position="392"/>
        <end position="476"/>
    </location>
</feature>
<evidence type="ECO:0008006" key="5">
    <source>
        <dbReference type="Google" id="ProtNLM"/>
    </source>
</evidence>
<dbReference type="InterPro" id="IPR052929">
    <property type="entry name" value="RNase_H-like_EbsB-rel"/>
</dbReference>
<dbReference type="InterPro" id="IPR012337">
    <property type="entry name" value="RNaseH-like_sf"/>
</dbReference>
<dbReference type="GO" id="GO:0004523">
    <property type="term" value="F:RNA-DNA hybrid ribonuclease activity"/>
    <property type="evidence" value="ECO:0007669"/>
    <property type="project" value="InterPro"/>
</dbReference>
<dbReference type="AlphaFoldDB" id="A0AAW1X1P9"/>
<evidence type="ECO:0000259" key="1">
    <source>
        <dbReference type="Pfam" id="PF13456"/>
    </source>
</evidence>
<dbReference type="InterPro" id="IPR002156">
    <property type="entry name" value="RNaseH_domain"/>
</dbReference>
<dbReference type="SUPFAM" id="SSF53098">
    <property type="entry name" value="Ribonuclease H-like"/>
    <property type="match status" value="1"/>
</dbReference>
<sequence>MSCFKIPVTLCRAINSEIANFWWGQNEDSNNIHWQTWSKLYLRKGDGDISTTAISSKLKLDQDPPGLGAASWLEERLSVWVLDGRLIMERVFKFGKTYGFPIFQMVCCIFYQLVTGSPPSLLMRLWRKNPTVGELIISIPSYPTQKALLYINNITIGDASIDDRMIWPMEKSVKYTVRSGYYFLFNPITTIPKSSSSHRINKKVWSIIWGINTLPKIKHFLWRALSNSLPTGLNLFRRKLLKSPICTLCGEFEESVEHCILLCAWTECTWFGSSLGLHILKHGITTLDSWLLALANMSFPTSCTKQDMLSLFGFLAWNIWKTRCESVYNSTSPTPRQTINTATRHWQEFKQAKCGITKPTPSTPTPANVVWTPPLDHLIKINIDGAWDSTSQVRGSVIEAEATALVNGIKLAVQLNLDNVVLESDSQELITALDNPIERGNWRIYPFLTEFHRLRAALCNVSWRWISRQANRAADAGR</sequence>
<dbReference type="Pfam" id="PF13456">
    <property type="entry name" value="RVT_3"/>
    <property type="match status" value="1"/>
</dbReference>
<accession>A0AAW1X1P9</accession>
<keyword evidence="4" id="KW-1185">Reference proteome</keyword>
<organism evidence="3 4">
    <name type="scientific">Rubus argutus</name>
    <name type="common">Southern blackberry</name>
    <dbReference type="NCBI Taxonomy" id="59490"/>
    <lineage>
        <taxon>Eukaryota</taxon>
        <taxon>Viridiplantae</taxon>
        <taxon>Streptophyta</taxon>
        <taxon>Embryophyta</taxon>
        <taxon>Tracheophyta</taxon>
        <taxon>Spermatophyta</taxon>
        <taxon>Magnoliopsida</taxon>
        <taxon>eudicotyledons</taxon>
        <taxon>Gunneridae</taxon>
        <taxon>Pentapetalae</taxon>
        <taxon>rosids</taxon>
        <taxon>fabids</taxon>
        <taxon>Rosales</taxon>
        <taxon>Rosaceae</taxon>
        <taxon>Rosoideae</taxon>
        <taxon>Rosoideae incertae sedis</taxon>
        <taxon>Rubus</taxon>
    </lineage>
</organism>
<name>A0AAW1X1P9_RUBAR</name>
<evidence type="ECO:0000313" key="3">
    <source>
        <dbReference type="EMBL" id="KAK9929939.1"/>
    </source>
</evidence>
<gene>
    <name evidence="3" type="ORF">M0R45_027006</name>
</gene>
<feature type="domain" description="Reverse transcriptase zinc-binding" evidence="2">
    <location>
        <begin position="196"/>
        <end position="270"/>
    </location>
</feature>
<dbReference type="InterPro" id="IPR044730">
    <property type="entry name" value="RNase_H-like_dom_plant"/>
</dbReference>
<dbReference type="Pfam" id="PF13966">
    <property type="entry name" value="zf-RVT"/>
    <property type="match status" value="1"/>
</dbReference>
<protein>
    <recommendedName>
        <fullName evidence="5">Reverse transcriptase zinc-binding domain</fullName>
    </recommendedName>
</protein>
<dbReference type="CDD" id="cd06222">
    <property type="entry name" value="RNase_H_like"/>
    <property type="match status" value="1"/>
</dbReference>
<dbReference type="EMBL" id="JBEDUW010000005">
    <property type="protein sequence ID" value="KAK9929939.1"/>
    <property type="molecule type" value="Genomic_DNA"/>
</dbReference>
<dbReference type="Gene3D" id="3.30.420.10">
    <property type="entry name" value="Ribonuclease H-like superfamily/Ribonuclease H"/>
    <property type="match status" value="1"/>
</dbReference>
<evidence type="ECO:0000259" key="2">
    <source>
        <dbReference type="Pfam" id="PF13966"/>
    </source>
</evidence>
<dbReference type="PANTHER" id="PTHR47074:SF73">
    <property type="entry name" value="OS04G0448401 PROTEIN"/>
    <property type="match status" value="1"/>
</dbReference>
<comment type="caution">
    <text evidence="3">The sequence shown here is derived from an EMBL/GenBank/DDBJ whole genome shotgun (WGS) entry which is preliminary data.</text>
</comment>
<dbReference type="PANTHER" id="PTHR47074">
    <property type="entry name" value="BNAC02G40300D PROTEIN"/>
    <property type="match status" value="1"/>
</dbReference>
<evidence type="ECO:0000313" key="4">
    <source>
        <dbReference type="Proteomes" id="UP001457282"/>
    </source>
</evidence>
<dbReference type="GO" id="GO:0003676">
    <property type="term" value="F:nucleic acid binding"/>
    <property type="evidence" value="ECO:0007669"/>
    <property type="project" value="InterPro"/>
</dbReference>